<dbReference type="InterPro" id="IPR026669">
    <property type="entry name" value="Arsenite_MeTrfase-like"/>
</dbReference>
<comment type="similarity">
    <text evidence="3">Belongs to the methyltransferase superfamily. Arsenite methyltransferase family.</text>
</comment>
<comment type="catalytic activity">
    <reaction evidence="6">
        <text>arsenic triglutathione + [thioredoxin]-dithiol + S-adenosyl-L-methionine + 2 H2O = methylarsonous acid + [thioredoxin]-disulfide + 3 glutathione + S-adenosyl-L-homocysteine + H(+)</text>
        <dbReference type="Rhea" id="RHEA:69460"/>
        <dbReference type="Rhea" id="RHEA-COMP:10698"/>
        <dbReference type="Rhea" id="RHEA-COMP:10700"/>
        <dbReference type="ChEBI" id="CHEBI:15377"/>
        <dbReference type="ChEBI" id="CHEBI:15378"/>
        <dbReference type="ChEBI" id="CHEBI:17826"/>
        <dbReference type="ChEBI" id="CHEBI:29950"/>
        <dbReference type="ChEBI" id="CHEBI:50058"/>
        <dbReference type="ChEBI" id="CHEBI:57856"/>
        <dbReference type="ChEBI" id="CHEBI:57925"/>
        <dbReference type="ChEBI" id="CHEBI:59789"/>
        <dbReference type="ChEBI" id="CHEBI:183640"/>
        <dbReference type="EC" id="2.1.1.137"/>
    </reaction>
</comment>
<dbReference type="CDD" id="cd02440">
    <property type="entry name" value="AdoMet_MTases"/>
    <property type="match status" value="1"/>
</dbReference>
<dbReference type="PANTHER" id="PTHR43675:SF8">
    <property type="entry name" value="ARSENITE METHYLTRANSFERASE"/>
    <property type="match status" value="1"/>
</dbReference>
<evidence type="ECO:0000313" key="11">
    <source>
        <dbReference type="Proteomes" id="UP001165044"/>
    </source>
</evidence>
<dbReference type="Gene3D" id="3.40.50.150">
    <property type="entry name" value="Vaccinia Virus protein VP39"/>
    <property type="match status" value="1"/>
</dbReference>
<organism evidence="10 11">
    <name type="scientific">Geothrix edaphica</name>
    <dbReference type="NCBI Taxonomy" id="2927976"/>
    <lineage>
        <taxon>Bacteria</taxon>
        <taxon>Pseudomonadati</taxon>
        <taxon>Acidobacteriota</taxon>
        <taxon>Holophagae</taxon>
        <taxon>Holophagales</taxon>
        <taxon>Holophagaceae</taxon>
        <taxon>Geothrix</taxon>
    </lineage>
</organism>
<dbReference type="RefSeq" id="WP_285610287.1">
    <property type="nucleotide sequence ID" value="NZ_BSDC01000004.1"/>
</dbReference>
<dbReference type="EMBL" id="BSDC01000004">
    <property type="protein sequence ID" value="GLH68393.1"/>
    <property type="molecule type" value="Genomic_DNA"/>
</dbReference>
<dbReference type="Proteomes" id="UP001165044">
    <property type="component" value="Unassembled WGS sequence"/>
</dbReference>
<dbReference type="PROSITE" id="PS51257">
    <property type="entry name" value="PROKAR_LIPOPROTEIN"/>
    <property type="match status" value="1"/>
</dbReference>
<reference evidence="10" key="1">
    <citation type="journal article" date="2023" name="Antonie Van Leeuwenhoek">
        <title>Mesoterricola silvestris gen. nov., sp. nov., Mesoterricola sediminis sp. nov., Geothrix oryzae sp. nov., Geothrix edaphica sp. nov., Geothrix rubra sp. nov., and Geothrix limicola sp. nov., six novel members of Acidobacteriota isolated from soils.</title>
        <authorList>
            <person name="Itoh H."/>
            <person name="Sugisawa Y."/>
            <person name="Mise K."/>
            <person name="Xu Z."/>
            <person name="Kuniyasu M."/>
            <person name="Ushijima N."/>
            <person name="Kawano K."/>
            <person name="Kobayashi E."/>
            <person name="Shiratori Y."/>
            <person name="Masuda Y."/>
            <person name="Senoo K."/>
        </authorList>
    </citation>
    <scope>NUCLEOTIDE SEQUENCE</scope>
    <source>
        <strain evidence="10">Red802</strain>
    </source>
</reference>
<gene>
    <name evidence="10" type="ORF">GETHED_27570</name>
</gene>
<evidence type="ECO:0000256" key="6">
    <source>
        <dbReference type="ARBA" id="ARBA00047941"/>
    </source>
</evidence>
<dbReference type="PANTHER" id="PTHR43675">
    <property type="entry name" value="ARSENITE METHYLTRANSFERASE"/>
    <property type="match status" value="1"/>
</dbReference>
<evidence type="ECO:0000256" key="5">
    <source>
        <dbReference type="ARBA" id="ARBA00034545"/>
    </source>
</evidence>
<proteinExistence type="inferred from homology"/>
<accession>A0ABQ5Q181</accession>
<comment type="catalytic activity">
    <reaction evidence="7">
        <text>arsenic triglutathione + 2 [thioredoxin]-dithiol + 2 S-adenosyl-L-methionine + H2O = dimethylarsinous acid + 2 [thioredoxin]-disulfide + 3 glutathione + 2 S-adenosyl-L-homocysteine + 2 H(+)</text>
        <dbReference type="Rhea" id="RHEA:69464"/>
        <dbReference type="Rhea" id="RHEA-COMP:10698"/>
        <dbReference type="Rhea" id="RHEA-COMP:10700"/>
        <dbReference type="ChEBI" id="CHEBI:15377"/>
        <dbReference type="ChEBI" id="CHEBI:15378"/>
        <dbReference type="ChEBI" id="CHEBI:23808"/>
        <dbReference type="ChEBI" id="CHEBI:29950"/>
        <dbReference type="ChEBI" id="CHEBI:50058"/>
        <dbReference type="ChEBI" id="CHEBI:57856"/>
        <dbReference type="ChEBI" id="CHEBI:57925"/>
        <dbReference type="ChEBI" id="CHEBI:59789"/>
        <dbReference type="ChEBI" id="CHEBI:183640"/>
        <dbReference type="EC" id="2.1.1.137"/>
    </reaction>
</comment>
<keyword evidence="2" id="KW-0949">S-adenosyl-L-methionine</keyword>
<dbReference type="NCBIfam" id="NF008823">
    <property type="entry name" value="PRK11873.1"/>
    <property type="match status" value="1"/>
</dbReference>
<evidence type="ECO:0000259" key="9">
    <source>
        <dbReference type="Pfam" id="PF13847"/>
    </source>
</evidence>
<dbReference type="SUPFAM" id="SSF53335">
    <property type="entry name" value="S-adenosyl-L-methionine-dependent methyltransferases"/>
    <property type="match status" value="1"/>
</dbReference>
<evidence type="ECO:0000256" key="1">
    <source>
        <dbReference type="ARBA" id="ARBA00022679"/>
    </source>
</evidence>
<evidence type="ECO:0000256" key="4">
    <source>
        <dbReference type="ARBA" id="ARBA00034521"/>
    </source>
</evidence>
<sequence length="283" mass="29371">MEPETLKSAVRDRYAGFVKNNQSCCGPSTSCGCAPGDASLDVGYDPKDLAAVPEGANLGLGCGNPVALAALKPGETVLDLGSGAGFDAFLAAQRVGPEGRVIGVDMTPEMIARATALARKHGYGNVEFRQGDIEALPVDDASVDVILSNCVVNLAPDKAKVFREAFRVLKAGGRVHVSDLVLARPLPEALVQDMDAYAACISGAMLKDDYLAAIRAAGFQGVAVASERHFGLAELSPELMALAKQRYPGMSPEELELLASSVVSIQVEATKTGKACCAPTCCG</sequence>
<feature type="domain" description="Methyltransferase" evidence="9">
    <location>
        <begin position="72"/>
        <end position="217"/>
    </location>
</feature>
<dbReference type="InterPro" id="IPR025714">
    <property type="entry name" value="Methyltranfer_dom"/>
</dbReference>
<dbReference type="EC" id="2.1.1.137" evidence="4"/>
<evidence type="ECO:0000313" key="10">
    <source>
        <dbReference type="EMBL" id="GLH68393.1"/>
    </source>
</evidence>
<evidence type="ECO:0000256" key="7">
    <source>
        <dbReference type="ARBA" id="ARBA00047943"/>
    </source>
</evidence>
<evidence type="ECO:0000256" key="8">
    <source>
        <dbReference type="ARBA" id="ARBA00048428"/>
    </source>
</evidence>
<dbReference type="Pfam" id="PF13847">
    <property type="entry name" value="Methyltransf_31"/>
    <property type="match status" value="1"/>
</dbReference>
<evidence type="ECO:0000256" key="2">
    <source>
        <dbReference type="ARBA" id="ARBA00022691"/>
    </source>
</evidence>
<comment type="caution">
    <text evidence="10">The sequence shown here is derived from an EMBL/GenBank/DDBJ whole genome shotgun (WGS) entry which is preliminary data.</text>
</comment>
<protein>
    <recommendedName>
        <fullName evidence="5">Arsenite methyltransferase</fullName>
        <ecNumber evidence="4">2.1.1.137</ecNumber>
    </recommendedName>
</protein>
<keyword evidence="1" id="KW-0808">Transferase</keyword>
<name>A0ABQ5Q181_9BACT</name>
<comment type="catalytic activity">
    <reaction evidence="8">
        <text>arsenic triglutathione + 3 [thioredoxin]-dithiol + 3 S-adenosyl-L-methionine = trimethylarsine + 3 [thioredoxin]-disulfide + 3 glutathione + 3 S-adenosyl-L-homocysteine + 3 H(+)</text>
        <dbReference type="Rhea" id="RHEA:69432"/>
        <dbReference type="Rhea" id="RHEA-COMP:10698"/>
        <dbReference type="Rhea" id="RHEA-COMP:10700"/>
        <dbReference type="ChEBI" id="CHEBI:15378"/>
        <dbReference type="ChEBI" id="CHEBI:27130"/>
        <dbReference type="ChEBI" id="CHEBI:29950"/>
        <dbReference type="ChEBI" id="CHEBI:50058"/>
        <dbReference type="ChEBI" id="CHEBI:57856"/>
        <dbReference type="ChEBI" id="CHEBI:57925"/>
        <dbReference type="ChEBI" id="CHEBI:59789"/>
        <dbReference type="ChEBI" id="CHEBI:183640"/>
        <dbReference type="EC" id="2.1.1.137"/>
    </reaction>
</comment>
<dbReference type="InterPro" id="IPR029063">
    <property type="entry name" value="SAM-dependent_MTases_sf"/>
</dbReference>
<keyword evidence="11" id="KW-1185">Reference proteome</keyword>
<evidence type="ECO:0000256" key="3">
    <source>
        <dbReference type="ARBA" id="ARBA00034487"/>
    </source>
</evidence>